<comment type="caution">
    <text evidence="1">The sequence shown here is derived from an EMBL/GenBank/DDBJ whole genome shotgun (WGS) entry which is preliminary data.</text>
</comment>
<reference evidence="2" key="1">
    <citation type="journal article" date="2022" name="Mol. Ecol. Resour.">
        <title>The genomes of chicory, endive, great burdock and yacon provide insights into Asteraceae palaeo-polyploidization history and plant inulin production.</title>
        <authorList>
            <person name="Fan W."/>
            <person name="Wang S."/>
            <person name="Wang H."/>
            <person name="Wang A."/>
            <person name="Jiang F."/>
            <person name="Liu H."/>
            <person name="Zhao H."/>
            <person name="Xu D."/>
            <person name="Zhang Y."/>
        </authorList>
    </citation>
    <scope>NUCLEOTIDE SEQUENCE [LARGE SCALE GENOMIC DNA]</scope>
    <source>
        <strain evidence="2">cv. Yunnan</strain>
    </source>
</reference>
<gene>
    <name evidence="1" type="ORF">L1987_59473</name>
</gene>
<sequence length="210" mass="23938">MEFQTIICLERVSWFLLIRFSTSITQYHENIGVRNSGYPKVIFKQSQCTVTAKIAEPGNGVQASDHVHLTTQSVYTQSETWCVCSPPGHNTPTSMSGPLALLPFESESATCNWISREEEEEDVSKRYISLELYQREEAKVQAWVNLQKAKAEAQSRKLEVRPQTIGQANRVGVISHVFAFAILDYNDKAIKRFNVRNIAEQYAVFHVVYF</sequence>
<organism evidence="1 2">
    <name type="scientific">Smallanthus sonchifolius</name>
    <dbReference type="NCBI Taxonomy" id="185202"/>
    <lineage>
        <taxon>Eukaryota</taxon>
        <taxon>Viridiplantae</taxon>
        <taxon>Streptophyta</taxon>
        <taxon>Embryophyta</taxon>
        <taxon>Tracheophyta</taxon>
        <taxon>Spermatophyta</taxon>
        <taxon>Magnoliopsida</taxon>
        <taxon>eudicotyledons</taxon>
        <taxon>Gunneridae</taxon>
        <taxon>Pentapetalae</taxon>
        <taxon>asterids</taxon>
        <taxon>campanulids</taxon>
        <taxon>Asterales</taxon>
        <taxon>Asteraceae</taxon>
        <taxon>Asteroideae</taxon>
        <taxon>Heliantheae alliance</taxon>
        <taxon>Millerieae</taxon>
        <taxon>Smallanthus</taxon>
    </lineage>
</organism>
<name>A0ACB9D5K8_9ASTR</name>
<proteinExistence type="predicted"/>
<dbReference type="Proteomes" id="UP001056120">
    <property type="component" value="Linkage Group LG20"/>
</dbReference>
<protein>
    <submittedName>
        <fullName evidence="1">Uncharacterized protein</fullName>
    </submittedName>
</protein>
<keyword evidence="2" id="KW-1185">Reference proteome</keyword>
<evidence type="ECO:0000313" key="2">
    <source>
        <dbReference type="Proteomes" id="UP001056120"/>
    </source>
</evidence>
<evidence type="ECO:0000313" key="1">
    <source>
        <dbReference type="EMBL" id="KAI3741796.1"/>
    </source>
</evidence>
<accession>A0ACB9D5K8</accession>
<dbReference type="EMBL" id="CM042037">
    <property type="protein sequence ID" value="KAI3741796.1"/>
    <property type="molecule type" value="Genomic_DNA"/>
</dbReference>
<reference evidence="1 2" key="2">
    <citation type="journal article" date="2022" name="Mol. Ecol. Resour.">
        <title>The genomes of chicory, endive, great burdock and yacon provide insights into Asteraceae paleo-polyploidization history and plant inulin production.</title>
        <authorList>
            <person name="Fan W."/>
            <person name="Wang S."/>
            <person name="Wang H."/>
            <person name="Wang A."/>
            <person name="Jiang F."/>
            <person name="Liu H."/>
            <person name="Zhao H."/>
            <person name="Xu D."/>
            <person name="Zhang Y."/>
        </authorList>
    </citation>
    <scope>NUCLEOTIDE SEQUENCE [LARGE SCALE GENOMIC DNA]</scope>
    <source>
        <strain evidence="2">cv. Yunnan</strain>
        <tissue evidence="1">Leaves</tissue>
    </source>
</reference>